<dbReference type="InterPro" id="IPR027806">
    <property type="entry name" value="HARBI1_dom"/>
</dbReference>
<dbReference type="EMBL" id="GBZX01001413">
    <property type="protein sequence ID" value="JAG91327.1"/>
    <property type="molecule type" value="mRNA"/>
</dbReference>
<dbReference type="GO" id="GO:0046872">
    <property type="term" value="F:metal ion binding"/>
    <property type="evidence" value="ECO:0007669"/>
    <property type="project" value="UniProtKB-KW"/>
</dbReference>
<proteinExistence type="evidence at transcript level"/>
<dbReference type="GO" id="GO:0016787">
    <property type="term" value="F:hydrolase activity"/>
    <property type="evidence" value="ECO:0007669"/>
    <property type="project" value="UniProtKB-KW"/>
</dbReference>
<keyword evidence="7" id="KW-0539">Nucleus</keyword>
<keyword evidence="4" id="KW-0540">Nuclease</keyword>
<evidence type="ECO:0000259" key="8">
    <source>
        <dbReference type="Pfam" id="PF13359"/>
    </source>
</evidence>
<feature type="non-terminal residue" evidence="9">
    <location>
        <position position="1"/>
    </location>
</feature>
<dbReference type="AlphaFoldDB" id="A0A0C9SCC1"/>
<comment type="cofactor">
    <cofactor evidence="1">
        <name>a divalent metal cation</name>
        <dbReference type="ChEBI" id="CHEBI:60240"/>
    </cofactor>
</comment>
<name>A0A0C9SCC1_AMBAM</name>
<accession>A0A0C9SCC1</accession>
<evidence type="ECO:0000256" key="2">
    <source>
        <dbReference type="ARBA" id="ARBA00004123"/>
    </source>
</evidence>
<evidence type="ECO:0000313" key="9">
    <source>
        <dbReference type="EMBL" id="JAG91327.1"/>
    </source>
</evidence>
<evidence type="ECO:0000256" key="5">
    <source>
        <dbReference type="ARBA" id="ARBA00022723"/>
    </source>
</evidence>
<dbReference type="GO" id="GO:0005634">
    <property type="term" value="C:nucleus"/>
    <property type="evidence" value="ECO:0007669"/>
    <property type="project" value="UniProtKB-SubCell"/>
</dbReference>
<dbReference type="Pfam" id="PF13359">
    <property type="entry name" value="DDE_Tnp_4"/>
    <property type="match status" value="1"/>
</dbReference>
<keyword evidence="5" id="KW-0479">Metal-binding</keyword>
<reference evidence="9" key="1">
    <citation type="journal article" date="2015" name="PLoS ONE">
        <title>An Insight into the Sialome of the Lone Star Tick, Amblyomma americanum, with a Glimpse on Its Time Dependent Gene Expression.</title>
        <authorList>
            <person name="Karim S."/>
            <person name="Ribeiro J.M."/>
        </authorList>
    </citation>
    <scope>NUCLEOTIDE SEQUENCE</scope>
    <source>
        <tissue evidence="9">Salivary gland</tissue>
    </source>
</reference>
<dbReference type="InterPro" id="IPR045249">
    <property type="entry name" value="HARBI1-like"/>
</dbReference>
<dbReference type="GO" id="GO:0004518">
    <property type="term" value="F:nuclease activity"/>
    <property type="evidence" value="ECO:0007669"/>
    <property type="project" value="UniProtKB-KW"/>
</dbReference>
<organism evidence="9">
    <name type="scientific">Amblyomma americanum</name>
    <name type="common">Lone star tick</name>
    <dbReference type="NCBI Taxonomy" id="6943"/>
    <lineage>
        <taxon>Eukaryota</taxon>
        <taxon>Metazoa</taxon>
        <taxon>Ecdysozoa</taxon>
        <taxon>Arthropoda</taxon>
        <taxon>Chelicerata</taxon>
        <taxon>Arachnida</taxon>
        <taxon>Acari</taxon>
        <taxon>Parasitiformes</taxon>
        <taxon>Ixodida</taxon>
        <taxon>Ixodoidea</taxon>
        <taxon>Ixodidae</taxon>
        <taxon>Amblyomminae</taxon>
        <taxon>Amblyomma</taxon>
    </lineage>
</organism>
<dbReference type="PANTHER" id="PTHR22930">
    <property type="match status" value="1"/>
</dbReference>
<protein>
    <submittedName>
        <fullName evidence="9">Putative nuclease harbi1-like protein</fullName>
    </submittedName>
</protein>
<keyword evidence="6" id="KW-0378">Hydrolase</keyword>
<dbReference type="PANTHER" id="PTHR22930:SF85">
    <property type="entry name" value="GH03217P-RELATED"/>
    <property type="match status" value="1"/>
</dbReference>
<evidence type="ECO:0000256" key="4">
    <source>
        <dbReference type="ARBA" id="ARBA00022722"/>
    </source>
</evidence>
<evidence type="ECO:0000256" key="6">
    <source>
        <dbReference type="ARBA" id="ARBA00022801"/>
    </source>
</evidence>
<comment type="subcellular location">
    <subcellularLocation>
        <location evidence="2">Nucleus</location>
    </subcellularLocation>
</comment>
<evidence type="ECO:0000256" key="3">
    <source>
        <dbReference type="ARBA" id="ARBA00006958"/>
    </source>
</evidence>
<comment type="similarity">
    <text evidence="3">Belongs to the HARBI1 family.</text>
</comment>
<feature type="domain" description="DDE Tnp4" evidence="8">
    <location>
        <begin position="160"/>
        <end position="313"/>
    </location>
</feature>
<evidence type="ECO:0000256" key="7">
    <source>
        <dbReference type="ARBA" id="ARBA00023242"/>
    </source>
</evidence>
<evidence type="ECO:0000256" key="1">
    <source>
        <dbReference type="ARBA" id="ARBA00001968"/>
    </source>
</evidence>
<sequence>SSSSSDEDDSAVYKAMFKEIFSVPLCVPKVADYVCTVVKHYSGEEFRRNFRLRRQACYDLIAMFEESECFPSNRHHGGSPAKTPEEHILSFVWYAANKASMRECSVLFNMAESTQLVVINRVLDFLCHIASNVIHFSSDKDRLAEDFRKLAGFPNVIGCIDGTYIPIRCPSNKIRSTYINRHDQVSITMQGICDARGKFMDVFTGPPSKVHDARVLRLSPVHEDLPTLCEVNKFHILGDAAYPIREHLLTPFKHYGPMTAAKTNYNQCHATTRVIIENAFGMLKQRFRQLRYVEFTTVDKITKFVVACCVLHNICLDGGDFDVNDLLTDDERKERRIDAALHNRLSLAEVRASRQPVSESEGALRRLGELKRNFLAENL</sequence>